<dbReference type="STRING" id="236814.IX39_10160"/>
<dbReference type="AlphaFoldDB" id="A0A085Z945"/>
<organism evidence="2 3">
    <name type="scientific">Chryseobacterium formosense</name>
    <dbReference type="NCBI Taxonomy" id="236814"/>
    <lineage>
        <taxon>Bacteria</taxon>
        <taxon>Pseudomonadati</taxon>
        <taxon>Bacteroidota</taxon>
        <taxon>Flavobacteriia</taxon>
        <taxon>Flavobacteriales</taxon>
        <taxon>Weeksellaceae</taxon>
        <taxon>Chryseobacterium group</taxon>
        <taxon>Chryseobacterium</taxon>
    </lineage>
</organism>
<gene>
    <name evidence="2" type="ORF">IX39_10160</name>
</gene>
<keyword evidence="3" id="KW-1185">Reference proteome</keyword>
<protein>
    <recommendedName>
        <fullName evidence="4">Cell wall anchor protein</fullName>
    </recommendedName>
</protein>
<dbReference type="OrthoDB" id="658938at2"/>
<keyword evidence="1" id="KW-0732">Signal</keyword>
<reference evidence="2 3" key="1">
    <citation type="submission" date="2014-07" db="EMBL/GenBank/DDBJ databases">
        <title>Genome of Chryseobacterium formosense LMG 24722.</title>
        <authorList>
            <person name="Pipes S.E."/>
            <person name="Stropko S.J."/>
            <person name="Newman J.D."/>
        </authorList>
    </citation>
    <scope>NUCLEOTIDE SEQUENCE [LARGE SCALE GENOMIC DNA]</scope>
    <source>
        <strain evidence="2 3">LMG 24722</strain>
    </source>
</reference>
<comment type="caution">
    <text evidence="2">The sequence shown here is derived from an EMBL/GenBank/DDBJ whole genome shotgun (WGS) entry which is preliminary data.</text>
</comment>
<evidence type="ECO:0008006" key="4">
    <source>
        <dbReference type="Google" id="ProtNLM"/>
    </source>
</evidence>
<evidence type="ECO:0000256" key="1">
    <source>
        <dbReference type="SAM" id="SignalP"/>
    </source>
</evidence>
<name>A0A085Z945_9FLAO</name>
<accession>A0A085Z945</accession>
<dbReference type="eggNOG" id="COG1044">
    <property type="taxonomic scope" value="Bacteria"/>
</dbReference>
<evidence type="ECO:0000313" key="2">
    <source>
        <dbReference type="EMBL" id="KFF00959.1"/>
    </source>
</evidence>
<feature type="signal peptide" evidence="1">
    <location>
        <begin position="1"/>
        <end position="19"/>
    </location>
</feature>
<dbReference type="RefSeq" id="WP_051882754.1">
    <property type="nucleotide sequence ID" value="NZ_FPAP01000001.1"/>
</dbReference>
<proteinExistence type="predicted"/>
<dbReference type="Proteomes" id="UP000028713">
    <property type="component" value="Unassembled WGS sequence"/>
</dbReference>
<feature type="chain" id="PRO_5001800856" description="Cell wall anchor protein" evidence="1">
    <location>
        <begin position="20"/>
        <end position="250"/>
    </location>
</feature>
<sequence>MKKIALLAICAMFSNSLFSQQWDGATNLTDHIYRNGKVSIGTDNNNDKLNLNGNFRLTGNSGNKIVFGGGSTSPVGSTIVGDDGNFHFEFNDSKLYLHPYVSAYFGDVDPNPQLKNAFSMGATGIVGMGTDNFYCSQCSGYRLFVKDGIKTEKVQVEIAASNGWADYVFQKDYKLMPLQELQSYITDKGHLPEVPTTEEAIANGVELKEMNILLLKKIEELTLYTLQQQKNIEEQNTRIEMLEKKISTSK</sequence>
<dbReference type="EMBL" id="JPRP01000001">
    <property type="protein sequence ID" value="KFF00959.1"/>
    <property type="molecule type" value="Genomic_DNA"/>
</dbReference>
<evidence type="ECO:0000313" key="3">
    <source>
        <dbReference type="Proteomes" id="UP000028713"/>
    </source>
</evidence>